<dbReference type="Proteomes" id="UP000432089">
    <property type="component" value="Unassembled WGS sequence"/>
</dbReference>
<proteinExistence type="predicted"/>
<dbReference type="EMBL" id="VZDO01000003">
    <property type="protein sequence ID" value="KAB0681351.1"/>
    <property type="molecule type" value="Genomic_DNA"/>
</dbReference>
<evidence type="ECO:0000313" key="2">
    <source>
        <dbReference type="Proteomes" id="UP000432089"/>
    </source>
</evidence>
<evidence type="ECO:0000313" key="1">
    <source>
        <dbReference type="EMBL" id="KAB0681351.1"/>
    </source>
</evidence>
<dbReference type="RefSeq" id="WP_150968606.1">
    <property type="nucleotide sequence ID" value="NZ_VZDO01000003.1"/>
</dbReference>
<dbReference type="AlphaFoldDB" id="A0A7V7TXT5"/>
<keyword evidence="2" id="KW-1185">Reference proteome</keyword>
<organism evidence="1 2">
    <name type="scientific">Plantimonas leprariae</name>
    <dbReference type="NCBI Taxonomy" id="2615207"/>
    <lineage>
        <taxon>Bacteria</taxon>
        <taxon>Pseudomonadati</taxon>
        <taxon>Pseudomonadota</taxon>
        <taxon>Alphaproteobacteria</taxon>
        <taxon>Hyphomicrobiales</taxon>
        <taxon>Aurantimonadaceae</taxon>
        <taxon>Plantimonas</taxon>
    </lineage>
</organism>
<reference evidence="1 2" key="1">
    <citation type="submission" date="2019-09" db="EMBL/GenBank/DDBJ databases">
        <title>YIM 132180 draft genome.</title>
        <authorList>
            <person name="Zhang K."/>
        </authorList>
    </citation>
    <scope>NUCLEOTIDE SEQUENCE [LARGE SCALE GENOMIC DNA]</scope>
    <source>
        <strain evidence="1 2">YIM 132180</strain>
    </source>
</reference>
<comment type="caution">
    <text evidence="1">The sequence shown here is derived from an EMBL/GenBank/DDBJ whole genome shotgun (WGS) entry which is preliminary data.</text>
</comment>
<sequence>MDEPLAAPPVSSPSPRAVALLDRLRRGALRLSTMLPFDAGSEEDGPALFEPDPRARVALVTHFDATSDSLGTVVADTRNLRAVFDRVVYVTDHPEFAVLRLHGCIFEFVPPREQQVLFDRTAPWGDFLADRRALLVAKWRPRSVIAFGTSFDEIIERARKDL</sequence>
<name>A0A7V7TXT5_9HYPH</name>
<gene>
    <name evidence="1" type="ORF">F6X38_05555</name>
</gene>
<accession>A0A7V7TXT5</accession>
<protein>
    <submittedName>
        <fullName evidence="1">Uncharacterized protein</fullName>
    </submittedName>
</protein>